<evidence type="ECO:0000313" key="11">
    <source>
        <dbReference type="Proteomes" id="UP000192575"/>
    </source>
</evidence>
<protein>
    <submittedName>
        <fullName evidence="3">Energy-coupled thiamine transporter ThiT</fullName>
    </submittedName>
    <submittedName>
        <fullName evidence="2">Putative membrane spanning protein</fullName>
    </submittedName>
</protein>
<reference evidence="2 10" key="1">
    <citation type="journal article" date="2014" name="BMC Genomics">
        <title>Unusual genome complexity in Lactobacillus salivarius JCM1046.</title>
        <authorList>
            <person name="Raftis E.J."/>
            <person name="Forde B.M."/>
            <person name="Claesson M.J."/>
            <person name="O'Toole P.W."/>
        </authorList>
    </citation>
    <scope>NUCLEOTIDE SEQUENCE [LARGE SCALE GENOMIC DNA]</scope>
    <source>
        <strain evidence="2 10">JCM1046</strain>
    </source>
</reference>
<feature type="transmembrane region" description="Helical" evidence="1">
    <location>
        <begin position="7"/>
        <end position="25"/>
    </location>
</feature>
<evidence type="ECO:0000313" key="8">
    <source>
        <dbReference type="EMBL" id="PTR96425.1"/>
    </source>
</evidence>
<evidence type="ECO:0000313" key="13">
    <source>
        <dbReference type="Proteomes" id="UP000244552"/>
    </source>
</evidence>
<dbReference type="Proteomes" id="UP000245607">
    <property type="component" value="Unassembled WGS sequence"/>
</dbReference>
<keyword evidence="1" id="KW-1133">Transmembrane helix</keyword>
<evidence type="ECO:0000313" key="9">
    <source>
        <dbReference type="EMBL" id="PWG51059.1"/>
    </source>
</evidence>
<dbReference type="Proteomes" id="UP000192575">
    <property type="component" value="Unassembled WGS sequence"/>
</dbReference>
<reference evidence="6" key="9">
    <citation type="submission" date="2023-07" db="EMBL/GenBank/DDBJ databases">
        <title>Complete genome sequence of Ligilactobacillus salivarius SRCM217594 isolated from Gallus gallus domesticus feces.</title>
        <authorList>
            <person name="Yang H.-G."/>
            <person name="Ryu M.-S."/>
            <person name="Ha G.-S."/>
            <person name="Yang H.-J."/>
            <person name="Jeong D.-Y."/>
        </authorList>
    </citation>
    <scope>NUCLEOTIDE SEQUENCE</scope>
    <source>
        <strain evidence="6">SRCM217594</strain>
    </source>
</reference>
<reference evidence="9 14" key="5">
    <citation type="submission" date="2018-05" db="EMBL/GenBank/DDBJ databases">
        <title>Lactobacillus salivarius genome sequencing and assembly.</title>
        <authorList>
            <person name="Audisio C."/>
            <person name="Albarracin L."/>
            <person name="Torres M.J."/>
            <person name="Hebert E.M."/>
            <person name="Saavedra L."/>
        </authorList>
    </citation>
    <scope>NUCLEOTIDE SEQUENCE [LARGE SCALE GENOMIC DNA]</scope>
    <source>
        <strain evidence="9 14">A3iob</strain>
    </source>
</reference>
<reference evidence="5" key="8">
    <citation type="submission" date="2023-02" db="EMBL/GenBank/DDBJ databases">
        <title>Draft Whole-Genome Sequences of competitive exclusion Lactobacillus salivarius strains for Poultry.</title>
        <authorList>
            <person name="Ma L.M."/>
            <person name="Lopez-Guerra N."/>
            <person name="Zhang G."/>
        </authorList>
    </citation>
    <scope>NUCLEOTIDE SEQUENCE</scope>
    <source>
        <strain evidence="5">Salm-9</strain>
    </source>
</reference>
<dbReference type="AlphaFoldDB" id="A0A089QHR9"/>
<dbReference type="Gene3D" id="1.10.1760.20">
    <property type="match status" value="1"/>
</dbReference>
<dbReference type="Proteomes" id="UP000759256">
    <property type="component" value="Unassembled WGS sequence"/>
</dbReference>
<evidence type="ECO:0000313" key="3">
    <source>
        <dbReference type="EMBL" id="ARU18577.1"/>
    </source>
</evidence>
<dbReference type="EMBL" id="DYVK01000018">
    <property type="protein sequence ID" value="HJG14840.1"/>
    <property type="molecule type" value="Genomic_DNA"/>
</dbReference>
<feature type="transmembrane region" description="Helical" evidence="1">
    <location>
        <begin position="116"/>
        <end position="138"/>
    </location>
</feature>
<evidence type="ECO:0000256" key="1">
    <source>
        <dbReference type="SAM" id="Phobius"/>
    </source>
</evidence>
<feature type="transmembrane region" description="Helical" evidence="1">
    <location>
        <begin position="31"/>
        <end position="47"/>
    </location>
</feature>
<feature type="transmembrane region" description="Helical" evidence="1">
    <location>
        <begin position="79"/>
        <end position="95"/>
    </location>
</feature>
<dbReference type="EMBL" id="JARKHV010000003">
    <property type="protein sequence ID" value="MDF4186524.1"/>
    <property type="molecule type" value="Genomic_DNA"/>
</dbReference>
<gene>
    <name evidence="4" type="primary">thiT</name>
    <name evidence="7" type="ORF">B6U56_08675</name>
    <name evidence="3" type="ORF">B7R82_00550</name>
    <name evidence="9" type="ORF">DB362_09455</name>
    <name evidence="8" type="ORF">DBP89_04990</name>
    <name evidence="4" type="ORF">K8V06_01685</name>
    <name evidence="2" type="ORF">LSJ_1707</name>
    <name evidence="5" type="ORF">PV940_05640</name>
    <name evidence="6" type="ORF">QYC35_00470</name>
</gene>
<dbReference type="EMBL" id="NBEF01000025">
    <property type="protein sequence ID" value="OQQ89903.1"/>
    <property type="molecule type" value="Genomic_DNA"/>
</dbReference>
<dbReference type="EMBL" id="CP020858">
    <property type="protein sequence ID" value="ARU18577.1"/>
    <property type="molecule type" value="Genomic_DNA"/>
</dbReference>
<dbReference type="KEGG" id="lsj:LSJ_1707"/>
<dbReference type="RefSeq" id="WP_003700998.1">
    <property type="nucleotide sequence ID" value="NZ_CBCRTQ010000004.1"/>
</dbReference>
<dbReference type="Proteomes" id="UP001213566">
    <property type="component" value="Unassembled WGS sequence"/>
</dbReference>
<reference evidence="4" key="6">
    <citation type="journal article" date="2021" name="PeerJ">
        <title>Extensive microbial diversity within the chicken gut microbiome revealed by metagenomics and culture.</title>
        <authorList>
            <person name="Gilroy R."/>
            <person name="Ravi A."/>
            <person name="Getino M."/>
            <person name="Pursley I."/>
            <person name="Horton D.L."/>
            <person name="Alikhan N.F."/>
            <person name="Baker D."/>
            <person name="Gharbi K."/>
            <person name="Hall N."/>
            <person name="Watson M."/>
            <person name="Adriaenssens E.M."/>
            <person name="Foster-Nyarko E."/>
            <person name="Jarju S."/>
            <person name="Secka A."/>
            <person name="Antonio M."/>
            <person name="Oren A."/>
            <person name="Chaudhuri R.R."/>
            <person name="La Ragione R."/>
            <person name="Hildebrand F."/>
            <person name="Pallen M.J."/>
        </authorList>
    </citation>
    <scope>NUCLEOTIDE SEQUENCE</scope>
    <source>
        <strain evidence="4">CHK189-29639</strain>
    </source>
</reference>
<feature type="transmembrane region" description="Helical" evidence="1">
    <location>
        <begin position="150"/>
        <end position="174"/>
    </location>
</feature>
<dbReference type="EMBL" id="CP007646">
    <property type="protein sequence ID" value="AIR11348.1"/>
    <property type="molecule type" value="Genomic_DNA"/>
</dbReference>
<feature type="transmembrane region" description="Helical" evidence="1">
    <location>
        <begin position="54"/>
        <end position="73"/>
    </location>
</feature>
<evidence type="ECO:0000313" key="14">
    <source>
        <dbReference type="Proteomes" id="UP000245607"/>
    </source>
</evidence>
<evidence type="ECO:0000313" key="7">
    <source>
        <dbReference type="EMBL" id="OQQ89903.1"/>
    </source>
</evidence>
<dbReference type="Proteomes" id="UP000244552">
    <property type="component" value="Unassembled WGS sequence"/>
</dbReference>
<evidence type="ECO:0000313" key="2">
    <source>
        <dbReference type="EMBL" id="AIR11348.1"/>
    </source>
</evidence>
<dbReference type="GO" id="GO:0005886">
    <property type="term" value="C:plasma membrane"/>
    <property type="evidence" value="ECO:0007669"/>
    <property type="project" value="InterPro"/>
</dbReference>
<dbReference type="Pfam" id="PF09515">
    <property type="entry name" value="Thia_YuaJ"/>
    <property type="match status" value="1"/>
</dbReference>
<dbReference type="NCBIfam" id="TIGR02357">
    <property type="entry name" value="ECF_ThiT_YuaJ"/>
    <property type="match status" value="1"/>
</dbReference>
<reference evidence="8 13" key="4">
    <citation type="journal article" date="2018" name="Genome Announc.">
        <title>Fifty-Six Draft Genome Sequences of 10 Lactobacillus Species from 22 Commercial Dietary Supplements.</title>
        <authorList>
            <person name="Gangiredla J."/>
            <person name="Barnaba T.J."/>
            <person name="Mammel M.K."/>
            <person name="Lacher D.W."/>
            <person name="Elkins C.A."/>
            <person name="Lampel K.A."/>
            <person name="Whitehouse C.A."/>
            <person name="Tartera C."/>
        </authorList>
    </citation>
    <scope>NUCLEOTIDE SEQUENCE [LARGE SCALE GENOMIC DNA]</scope>
    <source>
        <strain evidence="8 13">DS11_12</strain>
    </source>
</reference>
<evidence type="ECO:0000313" key="6">
    <source>
        <dbReference type="EMBL" id="MDN4832716.1"/>
    </source>
</evidence>
<keyword evidence="1" id="KW-0812">Transmembrane</keyword>
<dbReference type="EMBL" id="JAUIQT010000001">
    <property type="protein sequence ID" value="MDN4832716.1"/>
    <property type="molecule type" value="Genomic_DNA"/>
</dbReference>
<dbReference type="EMBL" id="QFAS01000010">
    <property type="protein sequence ID" value="PWG51059.1"/>
    <property type="molecule type" value="Genomic_DNA"/>
</dbReference>
<evidence type="ECO:0000313" key="5">
    <source>
        <dbReference type="EMBL" id="MDF4186524.1"/>
    </source>
</evidence>
<dbReference type="InterPro" id="IPR012651">
    <property type="entry name" value="Thia_Transptr_ThiT"/>
</dbReference>
<reference evidence="3 12" key="3">
    <citation type="submission" date="2017-04" db="EMBL/GenBank/DDBJ databases">
        <title>Complete genome sequence of Lactobacillus salivarius ZLS006, a probiotic strain isolated from healthy piglet.</title>
        <authorList>
            <person name="Zhang D."/>
        </authorList>
    </citation>
    <scope>NUCLEOTIDE SEQUENCE [LARGE SCALE GENOMIC DNA]</scope>
    <source>
        <strain evidence="3 12">ZLS006</strain>
    </source>
</reference>
<dbReference type="EMBL" id="QAGV01000004">
    <property type="protein sequence ID" value="PTR96425.1"/>
    <property type="molecule type" value="Genomic_DNA"/>
</dbReference>
<keyword evidence="1" id="KW-0472">Membrane</keyword>
<reference evidence="7 11" key="2">
    <citation type="submission" date="2017-03" db="EMBL/GenBank/DDBJ databases">
        <title>Phylogenomics and comparative genomics of Lactobacillus salivarius, a mammalian gut commensal.</title>
        <authorList>
            <person name="Harris H.M."/>
        </authorList>
    </citation>
    <scope>NUCLEOTIDE SEQUENCE [LARGE SCALE GENOMIC DNA]</scope>
    <source>
        <strain evidence="7 11">JCM 1047</strain>
    </source>
</reference>
<evidence type="ECO:0000313" key="4">
    <source>
        <dbReference type="EMBL" id="HJG14840.1"/>
    </source>
</evidence>
<dbReference type="GO" id="GO:0015234">
    <property type="term" value="F:thiamine transmembrane transporter activity"/>
    <property type="evidence" value="ECO:0007669"/>
    <property type="project" value="InterPro"/>
</dbReference>
<sequence>MYKEKLLILLEGALMAAIATVLSAVVPTVEWFDISLGIIPIVIFSIRRGLKAGLLSGLLWGLLPILIGRASILTVTQGILEYPVANMVVGLAGIYSNQIKQALSNNNWHVIFSRSLLAVFIAVFAKYFCHFIAGIIFWGSYAPKGMSPVLYSLFVNGGSFLFNLVLAGIVVVALERKADRIFALS</sequence>
<evidence type="ECO:0000313" key="10">
    <source>
        <dbReference type="Proteomes" id="UP000029488"/>
    </source>
</evidence>
<reference evidence="4" key="7">
    <citation type="submission" date="2021-09" db="EMBL/GenBank/DDBJ databases">
        <authorList>
            <person name="Gilroy R."/>
        </authorList>
    </citation>
    <scope>NUCLEOTIDE SEQUENCE</scope>
    <source>
        <strain evidence="4">CHK189-29639</strain>
    </source>
</reference>
<dbReference type="Proteomes" id="UP000029488">
    <property type="component" value="Chromosome"/>
</dbReference>
<dbReference type="Proteomes" id="UP001174888">
    <property type="component" value="Unassembled WGS sequence"/>
</dbReference>
<accession>A0A089QHR9</accession>
<evidence type="ECO:0000313" key="12">
    <source>
        <dbReference type="Proteomes" id="UP000195378"/>
    </source>
</evidence>
<organism evidence="2 10">
    <name type="scientific">Ligilactobacillus salivarius</name>
    <dbReference type="NCBI Taxonomy" id="1624"/>
    <lineage>
        <taxon>Bacteria</taxon>
        <taxon>Bacillati</taxon>
        <taxon>Bacillota</taxon>
        <taxon>Bacilli</taxon>
        <taxon>Lactobacillales</taxon>
        <taxon>Lactobacillaceae</taxon>
        <taxon>Ligilactobacillus</taxon>
    </lineage>
</organism>
<name>A0A089QHR9_9LACO</name>
<dbReference type="Proteomes" id="UP000195378">
    <property type="component" value="Chromosome"/>
</dbReference>
<proteinExistence type="predicted"/>